<dbReference type="AlphaFoldDB" id="A0AAX4PAN4"/>
<feature type="domain" description="Glycosyl hydrolase family 63 N-terminal" evidence="7">
    <location>
        <begin position="104"/>
        <end position="270"/>
    </location>
</feature>
<proteinExistence type="inferred from homology"/>
<dbReference type="EMBL" id="CP151507">
    <property type="protein sequence ID" value="WZN63047.1"/>
    <property type="molecule type" value="Genomic_DNA"/>
</dbReference>
<name>A0AAX4PAN4_9CHLO</name>
<dbReference type="InterPro" id="IPR004888">
    <property type="entry name" value="Glycoside_hydrolase_63"/>
</dbReference>
<dbReference type="GO" id="GO:0004573">
    <property type="term" value="F:Glc3Man9GlcNAc2 oligosaccharide glucosidase activity"/>
    <property type="evidence" value="ECO:0007669"/>
    <property type="project" value="UniProtKB-UniRule"/>
</dbReference>
<evidence type="ECO:0000313" key="8">
    <source>
        <dbReference type="EMBL" id="WZN63047.1"/>
    </source>
</evidence>
<evidence type="ECO:0000259" key="7">
    <source>
        <dbReference type="Pfam" id="PF16923"/>
    </source>
</evidence>
<dbReference type="GO" id="GO:0006487">
    <property type="term" value="P:protein N-linked glycosylation"/>
    <property type="evidence" value="ECO:0007669"/>
    <property type="project" value="UniProtKB-UniRule"/>
</dbReference>
<gene>
    <name evidence="8" type="ORF">HKI87_07g45920</name>
</gene>
<organism evidence="8 9">
    <name type="scientific">Chloropicon roscoffensis</name>
    <dbReference type="NCBI Taxonomy" id="1461544"/>
    <lineage>
        <taxon>Eukaryota</taxon>
        <taxon>Viridiplantae</taxon>
        <taxon>Chlorophyta</taxon>
        <taxon>Chloropicophyceae</taxon>
        <taxon>Chloropicales</taxon>
        <taxon>Chloropicaceae</taxon>
        <taxon>Chloropicon</taxon>
    </lineage>
</organism>
<dbReference type="Pfam" id="PF16923">
    <property type="entry name" value="Glyco_hydro_63N"/>
    <property type="match status" value="1"/>
</dbReference>
<feature type="region of interest" description="Disordered" evidence="5">
    <location>
        <begin position="559"/>
        <end position="588"/>
    </location>
</feature>
<dbReference type="InterPro" id="IPR038518">
    <property type="entry name" value="Glyco_hydro_63N_sf"/>
</dbReference>
<feature type="compositionally biased region" description="Polar residues" evidence="5">
    <location>
        <begin position="567"/>
        <end position="577"/>
    </location>
</feature>
<keyword evidence="3 4" id="KW-0326">Glycosidase</keyword>
<dbReference type="InterPro" id="IPR031631">
    <property type="entry name" value="Glyco_hydro_63N"/>
</dbReference>
<feature type="compositionally biased region" description="Basic residues" evidence="5">
    <location>
        <begin position="1"/>
        <end position="10"/>
    </location>
</feature>
<keyword evidence="2 4" id="KW-0378">Hydrolase</keyword>
<dbReference type="Gene3D" id="1.50.10.10">
    <property type="match status" value="1"/>
</dbReference>
<comment type="similarity">
    <text evidence="1 4">Belongs to the glycosyl hydrolase 63 family.</text>
</comment>
<protein>
    <recommendedName>
        <fullName evidence="4">Mannosyl-oligosaccharide glucosidase</fullName>
        <ecNumber evidence="4">3.2.1.106</ecNumber>
    </recommendedName>
</protein>
<keyword evidence="4" id="KW-0812">Transmembrane</keyword>
<dbReference type="Proteomes" id="UP001472866">
    <property type="component" value="Chromosome 07"/>
</dbReference>
<dbReference type="SUPFAM" id="SSF48208">
    <property type="entry name" value="Six-hairpin glycosidases"/>
    <property type="match status" value="1"/>
</dbReference>
<reference evidence="8 9" key="1">
    <citation type="submission" date="2024-03" db="EMBL/GenBank/DDBJ databases">
        <title>Complete genome sequence of the green alga Chloropicon roscoffensis RCC1871.</title>
        <authorList>
            <person name="Lemieux C."/>
            <person name="Pombert J.-F."/>
            <person name="Otis C."/>
            <person name="Turmel M."/>
        </authorList>
    </citation>
    <scope>NUCLEOTIDE SEQUENCE [LARGE SCALE GENOMIC DNA]</scope>
    <source>
        <strain evidence="8 9">RCC1871</strain>
    </source>
</reference>
<dbReference type="PANTHER" id="PTHR10412:SF20">
    <property type="entry name" value="MANNOSYL-OLIGOSACCHARIDE GLUCOSIDASE GCS1"/>
    <property type="match status" value="1"/>
</dbReference>
<dbReference type="EC" id="3.2.1.106" evidence="4"/>
<keyword evidence="9" id="KW-1185">Reference proteome</keyword>
<dbReference type="InterPro" id="IPR008928">
    <property type="entry name" value="6-hairpin_glycosidase_sf"/>
</dbReference>
<evidence type="ECO:0000256" key="1">
    <source>
        <dbReference type="ARBA" id="ARBA00010833"/>
    </source>
</evidence>
<feature type="compositionally biased region" description="Basic residues" evidence="5">
    <location>
        <begin position="20"/>
        <end position="31"/>
    </location>
</feature>
<dbReference type="Gene3D" id="2.70.98.110">
    <property type="entry name" value="Glycosyl hydrolase family 63, N-terminal domain"/>
    <property type="match status" value="1"/>
</dbReference>
<keyword evidence="4" id="KW-0256">Endoplasmic reticulum</keyword>
<feature type="transmembrane region" description="Helical" evidence="4">
    <location>
        <begin position="53"/>
        <end position="75"/>
    </location>
</feature>
<evidence type="ECO:0000313" key="9">
    <source>
        <dbReference type="Proteomes" id="UP001472866"/>
    </source>
</evidence>
<accession>A0AAX4PAN4</accession>
<feature type="region of interest" description="Disordered" evidence="5">
    <location>
        <begin position="1"/>
        <end position="39"/>
    </location>
</feature>
<dbReference type="Pfam" id="PF03200">
    <property type="entry name" value="Glyco_hydro_63"/>
    <property type="match status" value="1"/>
</dbReference>
<evidence type="ECO:0000256" key="2">
    <source>
        <dbReference type="ARBA" id="ARBA00022801"/>
    </source>
</evidence>
<evidence type="ECO:0000256" key="4">
    <source>
        <dbReference type="RuleBase" id="RU368089"/>
    </source>
</evidence>
<dbReference type="GO" id="GO:0005789">
    <property type="term" value="C:endoplasmic reticulum membrane"/>
    <property type="evidence" value="ECO:0007669"/>
    <property type="project" value="UniProtKB-SubCell"/>
</dbReference>
<comment type="function">
    <text evidence="4">Cleaves the distal alpha 1,2-linked glucose residue from the Glc(3)Man(9)GlcNAc(2) oligosaccharide precursor.</text>
</comment>
<comment type="catalytic activity">
    <reaction evidence="4">
        <text>N(4)-(alpha-D-Glc-(1-&gt;2)-alpha-D-Glc-(1-&gt;3)-alpha-D-Glc-(1-&gt;3)-alpha-D-Man-(1-&gt;2)-alpha-D-Man-(1-&gt;2)-alpha-D-Man-(1-&gt;3)-[alpha-D-Man-(1-&gt;2)-alpha-D-Man-(1-&gt;3)-[alpha-D-Man-(1-&gt;2)-alpha-D-Man-(1-&gt;6)]-alpha-D-Man-(1-&gt;6)]-beta-D-Man-(1-&gt;4)-beta-D-GlcNAc-(1-&gt;4)-beta-D-GlcNAc)-L-asparaginyl-[protein] + H2O = N(4)-(alpha-D-Glc-(1-&gt;3)-alpha-D-Glc-(1-&gt;3)-alpha-D-Man-(1-&gt;2)-alpha-D-Man-(1-&gt;2)-alpha-D-Man-(1-&gt;3)-[alpha-D-Man-(1-&gt;2)-alpha-D-Man-(1-&gt;3)-[alpha-D-Man-(1-&gt;2)-alpha-D-Man-(1-&gt;6)]-alpha-D-Man-(1-&gt;6)]-beta-D-Man-(1-&gt;4)-beta-D-GlcNAc-(1-&gt;4)-beta-D-GlcNAc)-L-asparaginyl-[protein] + beta-D-glucose</text>
        <dbReference type="Rhea" id="RHEA:55988"/>
        <dbReference type="Rhea" id="RHEA-COMP:12806"/>
        <dbReference type="Rhea" id="RHEA-COMP:14355"/>
        <dbReference type="ChEBI" id="CHEBI:15377"/>
        <dbReference type="ChEBI" id="CHEBI:15903"/>
        <dbReference type="ChEBI" id="CHEBI:59082"/>
        <dbReference type="ChEBI" id="CHEBI:132537"/>
        <dbReference type="EC" id="3.2.1.106"/>
    </reaction>
</comment>
<feature type="domain" description="Glycosyl hydrolase family 63 C-terminal" evidence="6">
    <location>
        <begin position="361"/>
        <end position="836"/>
    </location>
</feature>
<keyword evidence="4" id="KW-1133">Transmembrane helix</keyword>
<comment type="subcellular location">
    <subcellularLocation>
        <location evidence="4">Endoplasmic reticulum membrane</location>
        <topology evidence="4">Single-pass type II membrane protein</topology>
    </subcellularLocation>
</comment>
<sequence length="836" mass="92364">MATRKRKKKGTAGVVGHNHNSPHSKNSKKKYERGGPGKDDDDALKSSSFFHPILLFAIMVFVLVGLAGFSFSSLLPTSTTTISKPLGLGLFDKAVARSGGENHLFWGTYRSTTYFGLRARTERSLVFGMMWWDPSRPQTFQNMRHQASQDHGLEGYGWERHDGETYGEQVIRDGDVTLTTSFAKSEEGARGKGGDLAVRIGVERKPDANQGVGKPGGKVAVLFYALDERIALPPTPASSPRATLRVGSGNVLATGDREEDFGGWSLRLARAGVGVDRSASCGLVRHAHNLTSFAQKEIYENYLSTGGVSTEFAGLCGEPEPSLAIHQFLVPPGEHLDLVFVSGLGPGGDGHEELRASTLSGPALTALLAERREAFDSRFAERFQIGDPSAAEVSKRALSNLLGSIGHFTGNVRVRAGGKVVEYPTTSLFTCVPSRSFFPRGFLWDEGFHQLVVRRWSKRISRQITSSWFDMMNADGWIPREAILGHEALDRVPPEFVTQDPTHANPLSMLMPLRMAARGASLGDEEERDFLSSVYPSLRVWFGWFLSTQGGDREGAYRWRGRDSSTTRELNPKTLTSGLDDYPRATHPTEGERHLDLRCWVALGARTMAEIAEAVGAPEQEARDFDSLARLLEDEQGLRSLHYDEEAGSFHDYGLHAEQVALRSTTDERTGVVSKVRVVTGAAPENQLVREFGYVSLFPLMMRLLHPDSEALGATLRKLKDDQQLWSPFGLRSLSSRSRYFGARNTEHDPPYWRGAVWVNLNYLVLDALGHYAETEGKHAGECAEMRAELRQNLLKTLVGEYNRTGYLWEQYVDGVGKGSHPFTGWTALLVLIASE</sequence>
<dbReference type="InterPro" id="IPR031335">
    <property type="entry name" value="Glyco_hydro_63_C"/>
</dbReference>
<keyword evidence="4" id="KW-0472">Membrane</keyword>
<evidence type="ECO:0000256" key="5">
    <source>
        <dbReference type="SAM" id="MobiDB-lite"/>
    </source>
</evidence>
<dbReference type="PANTHER" id="PTHR10412">
    <property type="entry name" value="MANNOSYL-OLIGOSACCHARIDE GLUCOSIDASE"/>
    <property type="match status" value="1"/>
</dbReference>
<dbReference type="GO" id="GO:0009311">
    <property type="term" value="P:oligosaccharide metabolic process"/>
    <property type="evidence" value="ECO:0007669"/>
    <property type="project" value="UniProtKB-UniRule"/>
</dbReference>
<dbReference type="InterPro" id="IPR012341">
    <property type="entry name" value="6hp_glycosidase-like_sf"/>
</dbReference>
<evidence type="ECO:0000256" key="3">
    <source>
        <dbReference type="ARBA" id="ARBA00023295"/>
    </source>
</evidence>
<evidence type="ECO:0000259" key="6">
    <source>
        <dbReference type="Pfam" id="PF03200"/>
    </source>
</evidence>